<dbReference type="Pfam" id="PF00013">
    <property type="entry name" value="KH_1"/>
    <property type="match status" value="1"/>
</dbReference>
<accession>A0A2G8L8Y0</accession>
<dbReference type="InterPro" id="IPR004087">
    <property type="entry name" value="KH_dom"/>
</dbReference>
<keyword evidence="5" id="KW-0687">Ribonucleoprotein</keyword>
<dbReference type="GO" id="GO:0003723">
    <property type="term" value="F:RNA binding"/>
    <property type="evidence" value="ECO:0007669"/>
    <property type="project" value="UniProtKB-UniRule"/>
</dbReference>
<evidence type="ECO:0000313" key="5">
    <source>
        <dbReference type="EMBL" id="PIK56706.1"/>
    </source>
</evidence>
<comment type="caution">
    <text evidence="5">The sequence shown here is derived from an EMBL/GenBank/DDBJ whole genome shotgun (WGS) entry which is preliminary data.</text>
</comment>
<evidence type="ECO:0000256" key="2">
    <source>
        <dbReference type="PROSITE-ProRule" id="PRU00117"/>
    </source>
</evidence>
<dbReference type="GO" id="GO:1990904">
    <property type="term" value="C:ribonucleoprotein complex"/>
    <property type="evidence" value="ECO:0007669"/>
    <property type="project" value="UniProtKB-KW"/>
</dbReference>
<dbReference type="AlphaFoldDB" id="A0A2G8L8Y0"/>
<feature type="region of interest" description="Disordered" evidence="3">
    <location>
        <begin position="29"/>
        <end position="63"/>
    </location>
</feature>
<evidence type="ECO:0000256" key="1">
    <source>
        <dbReference type="ARBA" id="ARBA00022737"/>
    </source>
</evidence>
<reference evidence="5 6" key="1">
    <citation type="journal article" date="2017" name="PLoS Biol.">
        <title>The sea cucumber genome provides insights into morphological evolution and visceral regeneration.</title>
        <authorList>
            <person name="Zhang X."/>
            <person name="Sun L."/>
            <person name="Yuan J."/>
            <person name="Sun Y."/>
            <person name="Gao Y."/>
            <person name="Zhang L."/>
            <person name="Li S."/>
            <person name="Dai H."/>
            <person name="Hamel J.F."/>
            <person name="Liu C."/>
            <person name="Yu Y."/>
            <person name="Liu S."/>
            <person name="Lin W."/>
            <person name="Guo K."/>
            <person name="Jin S."/>
            <person name="Xu P."/>
            <person name="Storey K.B."/>
            <person name="Huan P."/>
            <person name="Zhang T."/>
            <person name="Zhou Y."/>
            <person name="Zhang J."/>
            <person name="Lin C."/>
            <person name="Li X."/>
            <person name="Xing L."/>
            <person name="Huo D."/>
            <person name="Sun M."/>
            <person name="Wang L."/>
            <person name="Mercier A."/>
            <person name="Li F."/>
            <person name="Yang H."/>
            <person name="Xiang J."/>
        </authorList>
    </citation>
    <scope>NUCLEOTIDE SEQUENCE [LARGE SCALE GENOMIC DNA]</scope>
    <source>
        <strain evidence="5">Shaxun</strain>
        <tissue evidence="5">Muscle</tissue>
    </source>
</reference>
<dbReference type="InterPro" id="IPR036612">
    <property type="entry name" value="KH_dom_type_1_sf"/>
</dbReference>
<dbReference type="Proteomes" id="UP000230750">
    <property type="component" value="Unassembled WGS sequence"/>
</dbReference>
<dbReference type="CDD" id="cd22432">
    <property type="entry name" value="KH-I_HNRNPK_rpt1"/>
    <property type="match status" value="1"/>
</dbReference>
<dbReference type="PANTHER" id="PTHR10288">
    <property type="entry name" value="KH DOMAIN CONTAINING RNA BINDING PROTEIN"/>
    <property type="match status" value="1"/>
</dbReference>
<dbReference type="EMBL" id="MRZV01000166">
    <property type="protein sequence ID" value="PIK56706.1"/>
    <property type="molecule type" value="Genomic_DNA"/>
</dbReference>
<organism evidence="5 6">
    <name type="scientific">Stichopus japonicus</name>
    <name type="common">Sea cucumber</name>
    <dbReference type="NCBI Taxonomy" id="307972"/>
    <lineage>
        <taxon>Eukaryota</taxon>
        <taxon>Metazoa</taxon>
        <taxon>Echinodermata</taxon>
        <taxon>Eleutherozoa</taxon>
        <taxon>Echinozoa</taxon>
        <taxon>Holothuroidea</taxon>
        <taxon>Aspidochirotacea</taxon>
        <taxon>Aspidochirotida</taxon>
        <taxon>Stichopodidae</taxon>
        <taxon>Apostichopus</taxon>
    </lineage>
</organism>
<feature type="non-terminal residue" evidence="5">
    <location>
        <position position="133"/>
    </location>
</feature>
<dbReference type="Gene3D" id="3.30.1370.10">
    <property type="entry name" value="K Homology domain, type 1"/>
    <property type="match status" value="1"/>
</dbReference>
<dbReference type="InterPro" id="IPR004088">
    <property type="entry name" value="KH_dom_type_1"/>
</dbReference>
<keyword evidence="1" id="KW-0677">Repeat</keyword>
<dbReference type="SMART" id="SM00322">
    <property type="entry name" value="KH"/>
    <property type="match status" value="1"/>
</dbReference>
<proteinExistence type="predicted"/>
<sequence length="133" mass="14558">MKSFCIRLQFAQLNRAWCFVNFRINGAKRTAEESHQSGESPSNKKQRGGDGEEEPFGPGEGPDITLRFLIQSQNAGGIIGKGGQNIKRLRTEYNAGVTVPDCFGPERVLTISGKFGDVMGCLEDMMPFLKEGG</sequence>
<protein>
    <submittedName>
        <fullName evidence="5">Putative heterogeneous nuclear ribonucleoprotein K</fullName>
    </submittedName>
</protein>
<dbReference type="OrthoDB" id="1937934at2759"/>
<keyword evidence="6" id="KW-1185">Reference proteome</keyword>
<evidence type="ECO:0000259" key="4">
    <source>
        <dbReference type="SMART" id="SM00322"/>
    </source>
</evidence>
<dbReference type="STRING" id="307972.A0A2G8L8Y0"/>
<dbReference type="PROSITE" id="PS50084">
    <property type="entry name" value="KH_TYPE_1"/>
    <property type="match status" value="1"/>
</dbReference>
<dbReference type="SUPFAM" id="SSF54791">
    <property type="entry name" value="Eukaryotic type KH-domain (KH-domain type I)"/>
    <property type="match status" value="1"/>
</dbReference>
<feature type="domain" description="K Homology" evidence="4">
    <location>
        <begin position="62"/>
        <end position="130"/>
    </location>
</feature>
<evidence type="ECO:0000256" key="3">
    <source>
        <dbReference type="SAM" id="MobiDB-lite"/>
    </source>
</evidence>
<evidence type="ECO:0000313" key="6">
    <source>
        <dbReference type="Proteomes" id="UP000230750"/>
    </source>
</evidence>
<keyword evidence="2" id="KW-0694">RNA-binding</keyword>
<gene>
    <name evidence="5" type="ORF">BSL78_06348</name>
</gene>
<name>A0A2G8L8Y0_STIJA</name>